<dbReference type="InterPro" id="IPR038214">
    <property type="entry name" value="WPP_sf"/>
</dbReference>
<organism evidence="7">
    <name type="scientific">Solanum stoloniferum</name>
    <dbReference type="NCBI Taxonomy" id="62892"/>
    <lineage>
        <taxon>Eukaryota</taxon>
        <taxon>Viridiplantae</taxon>
        <taxon>Streptophyta</taxon>
        <taxon>Embryophyta</taxon>
        <taxon>Tracheophyta</taxon>
        <taxon>Spermatophyta</taxon>
        <taxon>Magnoliopsida</taxon>
        <taxon>eudicotyledons</taxon>
        <taxon>Gunneridae</taxon>
        <taxon>Pentapetalae</taxon>
        <taxon>asterids</taxon>
        <taxon>lamiids</taxon>
        <taxon>Solanales</taxon>
        <taxon>Solanaceae</taxon>
        <taxon>Solanoideae</taxon>
        <taxon>Solaneae</taxon>
        <taxon>Solanum</taxon>
    </lineage>
</organism>
<proteinExistence type="predicted"/>
<dbReference type="EMBL" id="HE681679">
    <property type="protein sequence ID" value="CCG20349.1"/>
    <property type="molecule type" value="Genomic_DNA"/>
</dbReference>
<evidence type="ECO:0000259" key="6">
    <source>
        <dbReference type="Pfam" id="PF13943"/>
    </source>
</evidence>
<dbReference type="GO" id="GO:0005737">
    <property type="term" value="C:cytoplasm"/>
    <property type="evidence" value="ECO:0007669"/>
    <property type="project" value="UniProtKB-SubCell"/>
</dbReference>
<dbReference type="InterPro" id="IPR045203">
    <property type="entry name" value="RanGAP1/2"/>
</dbReference>
<feature type="compositionally biased region" description="Acidic residues" evidence="5">
    <location>
        <begin position="502"/>
        <end position="532"/>
    </location>
</feature>
<evidence type="ECO:0000256" key="3">
    <source>
        <dbReference type="ARBA" id="ARBA00022490"/>
    </source>
</evidence>
<dbReference type="Pfam" id="PF13516">
    <property type="entry name" value="LRR_6"/>
    <property type="match status" value="3"/>
</dbReference>
<dbReference type="GO" id="GO:0005634">
    <property type="term" value="C:nucleus"/>
    <property type="evidence" value="ECO:0007669"/>
    <property type="project" value="UniProtKB-SubCell"/>
</dbReference>
<evidence type="ECO:0000256" key="5">
    <source>
        <dbReference type="SAM" id="MobiDB-lite"/>
    </source>
</evidence>
<gene>
    <name evidence="7" type="primary">RanGAP2</name>
</gene>
<dbReference type="InterPro" id="IPR032675">
    <property type="entry name" value="LRR_dom_sf"/>
</dbReference>
<dbReference type="InterPro" id="IPR025265">
    <property type="entry name" value="WPP_dom"/>
</dbReference>
<feature type="domain" description="WPP" evidence="6">
    <location>
        <begin position="14"/>
        <end position="109"/>
    </location>
</feature>
<dbReference type="Gene3D" id="1.10.246.200">
    <property type="entry name" value="WPP domain"/>
    <property type="match status" value="1"/>
</dbReference>
<dbReference type="InterPro" id="IPR001611">
    <property type="entry name" value="Leu-rich_rpt"/>
</dbReference>
<evidence type="ECO:0000256" key="1">
    <source>
        <dbReference type="ARBA" id="ARBA00004123"/>
    </source>
</evidence>
<dbReference type="Pfam" id="PF13943">
    <property type="entry name" value="WPP"/>
    <property type="match status" value="1"/>
</dbReference>
<comment type="subcellular location">
    <subcellularLocation>
        <location evidence="2">Cytoplasm</location>
    </subcellularLocation>
    <subcellularLocation>
        <location evidence="1">Nucleus</location>
    </subcellularLocation>
</comment>
<protein>
    <submittedName>
        <fullName evidence="7">Ran GTPase activating protein 2</fullName>
    </submittedName>
</protein>
<dbReference type="PANTHER" id="PTHR46761">
    <property type="entry name" value="RAN GTPASE-ACTIVATING PROTEIN 1"/>
    <property type="match status" value="1"/>
</dbReference>
<name>I7ICD0_9SOLN</name>
<dbReference type="SMART" id="SM00368">
    <property type="entry name" value="LRR_RI"/>
    <property type="match status" value="10"/>
</dbReference>
<feature type="region of interest" description="Disordered" evidence="5">
    <location>
        <begin position="496"/>
        <end position="553"/>
    </location>
</feature>
<evidence type="ECO:0000256" key="4">
    <source>
        <dbReference type="ARBA" id="ARBA00023242"/>
    </source>
</evidence>
<dbReference type="PANTHER" id="PTHR46761:SF5">
    <property type="entry name" value="RAN GTPASE-ACTIVATING PROTEIN 2"/>
    <property type="match status" value="1"/>
</dbReference>
<accession>I7ICD0</accession>
<dbReference type="SUPFAM" id="SSF52047">
    <property type="entry name" value="RNI-like"/>
    <property type="match status" value="1"/>
</dbReference>
<dbReference type="GO" id="GO:0005096">
    <property type="term" value="F:GTPase activator activity"/>
    <property type="evidence" value="ECO:0007669"/>
    <property type="project" value="InterPro"/>
</dbReference>
<keyword evidence="3" id="KW-0963">Cytoplasm</keyword>
<keyword evidence="4" id="KW-0539">Nucleus</keyword>
<dbReference type="AlphaFoldDB" id="I7ICD0"/>
<feature type="compositionally biased region" description="Basic and acidic residues" evidence="5">
    <location>
        <begin position="533"/>
        <end position="545"/>
    </location>
</feature>
<evidence type="ECO:0000313" key="7">
    <source>
        <dbReference type="EMBL" id="CCG20349.1"/>
    </source>
</evidence>
<reference evidence="7" key="1">
    <citation type="journal article" date="2013" name="BMC Evol. Biol.">
        <title>Evolution and variability of Solanum RanGAP2, a cofactor in the incompatible interaction between the resistance protein GPA2 and the Globodera pallida effector Gp-RBP-1.</title>
        <authorList>
            <person name="Carpentier J."/>
            <person name="Grenier E."/>
            <person name="Esquibet M."/>
            <person name="Hamel L.P."/>
            <person name="Moffett P."/>
            <person name="Manzanares-Dauleux M.J."/>
            <person name="Kerlan M.C."/>
        </authorList>
    </citation>
    <scope>NUCLEOTIDE SEQUENCE</scope>
</reference>
<evidence type="ECO:0000256" key="2">
    <source>
        <dbReference type="ARBA" id="ARBA00004496"/>
    </source>
</evidence>
<sequence>MDATTANSQRRPFSIKLWPPSENTRKMLVERMTNNLSSPTIFTRKYRSLSKEEAAKNAEEIEDAAFTIANQHYEKEPDGDGSSAVQLYARECSKLILEILKKIPKSEDKEISISEVVPTVQETFFDISKGKRAFIEAEEAQELLKPLKEPGNSYSKICFSNRSFGVDAARIAGPILAALKDQLKEVDLSDFVAGRNEAEALDVMNIFSVALEGSNLKFLNLSDNALGEKGVRAFGKLLQSQTNLEELFLMNDGISQEAANAVCELVPSTEKLKVLHFHNNMTGDEGAVAIAEIVKRSPLLEDFRCSSTRVGSEGGSVLCEALGMCSHLKKLDLRDNMFGPEVGLVLCKALSKHENLTEIYLSYLNLEDEGVIAIANALKDSAPSLAVLEMAGNDITAEAASAIASCIAAKQLLAKLSLGENELKDEGAIQIAKALEGHSHLIEVDMSSNALRRAGARVLAQTVLHKDAFKLLNVNGNFISEEGVDELKEIFKKSPEMLASLEDNDPEGEDEDDEEDEERESGDDGKDVEDELESKLKNLDVKQEASLDTPDSN</sequence>
<dbReference type="Gene3D" id="3.80.10.10">
    <property type="entry name" value="Ribonuclease Inhibitor"/>
    <property type="match status" value="2"/>
</dbReference>